<keyword evidence="2" id="KW-1185">Reference proteome</keyword>
<dbReference type="EMBL" id="ATDP01000106">
    <property type="protein sequence ID" value="EQB11931.1"/>
    <property type="molecule type" value="Genomic_DNA"/>
</dbReference>
<comment type="caution">
    <text evidence="1">The sequence shown here is derived from an EMBL/GenBank/DDBJ whole genome shotgun (WGS) entry which is preliminary data.</text>
</comment>
<dbReference type="RefSeq" id="WP_021227997.1">
    <property type="nucleotide sequence ID" value="NZ_ATDP01000106.1"/>
</dbReference>
<dbReference type="OrthoDB" id="7580805at2"/>
<dbReference type="AlphaFoldDB" id="T0H6J4"/>
<accession>T0H6J4</accession>
<proteinExistence type="predicted"/>
<evidence type="ECO:0000313" key="2">
    <source>
        <dbReference type="Proteomes" id="UP000015531"/>
    </source>
</evidence>
<sequence length="59" mass="7008">MWRYEVIDISEQQYRRLRLLIHIKAAEAHLIVRSRHPWPLIVPSNAREHAAIIRADAIN</sequence>
<name>T0H6J4_9SPHN</name>
<gene>
    <name evidence="1" type="ORF">RLDS_22655</name>
</gene>
<organism evidence="1 2">
    <name type="scientific">Sphingobium lactosutens DS20</name>
    <dbReference type="NCBI Taxonomy" id="1331060"/>
    <lineage>
        <taxon>Bacteria</taxon>
        <taxon>Pseudomonadati</taxon>
        <taxon>Pseudomonadota</taxon>
        <taxon>Alphaproteobacteria</taxon>
        <taxon>Sphingomonadales</taxon>
        <taxon>Sphingomonadaceae</taxon>
        <taxon>Sphingobium</taxon>
    </lineage>
</organism>
<evidence type="ECO:0000313" key="1">
    <source>
        <dbReference type="EMBL" id="EQB11931.1"/>
    </source>
</evidence>
<dbReference type="Proteomes" id="UP000015531">
    <property type="component" value="Unassembled WGS sequence"/>
</dbReference>
<protein>
    <submittedName>
        <fullName evidence="1">Uncharacterized protein</fullName>
    </submittedName>
</protein>
<dbReference type="PATRIC" id="fig|1331060.3.peg.4386"/>
<reference evidence="1 2" key="1">
    <citation type="journal article" date="2013" name="Genome Announc.">
        <title>Draft Genome Sequence of Sphingobium lactosutens Strain DS20T, Isolated from a Hexachlorocyclohexane Dumpsite.</title>
        <authorList>
            <person name="Kumar R."/>
            <person name="Dwivedi V."/>
            <person name="Negi V."/>
            <person name="Khurana J.P."/>
            <person name="Lal R."/>
        </authorList>
    </citation>
    <scope>NUCLEOTIDE SEQUENCE [LARGE SCALE GENOMIC DNA]</scope>
    <source>
        <strain evidence="1 2">DS20</strain>
    </source>
</reference>